<keyword evidence="2" id="KW-1185">Reference proteome</keyword>
<proteinExistence type="predicted"/>
<evidence type="ECO:0000313" key="2">
    <source>
        <dbReference type="Proteomes" id="UP000475862"/>
    </source>
</evidence>
<dbReference type="EMBL" id="VYZN01000053">
    <property type="protein sequence ID" value="KAE9527230.1"/>
    <property type="molecule type" value="Genomic_DNA"/>
</dbReference>
<accession>A0A6G0T7E7</accession>
<protein>
    <submittedName>
        <fullName evidence="1">Uncharacterized protein</fullName>
    </submittedName>
</protein>
<name>A0A6G0T7E7_APHGL</name>
<reference evidence="1 2" key="1">
    <citation type="submission" date="2019-08" db="EMBL/GenBank/DDBJ databases">
        <title>The genome of the soybean aphid Biotype 1, its phylome, world population structure and adaptation to the North American continent.</title>
        <authorList>
            <person name="Giordano R."/>
            <person name="Donthu R.K."/>
            <person name="Hernandez A.G."/>
            <person name="Wright C.L."/>
            <person name="Zimin A.V."/>
        </authorList>
    </citation>
    <scope>NUCLEOTIDE SEQUENCE [LARGE SCALE GENOMIC DNA]</scope>
    <source>
        <tissue evidence="1">Whole aphids</tissue>
    </source>
</reference>
<organism evidence="1 2">
    <name type="scientific">Aphis glycines</name>
    <name type="common">Soybean aphid</name>
    <dbReference type="NCBI Taxonomy" id="307491"/>
    <lineage>
        <taxon>Eukaryota</taxon>
        <taxon>Metazoa</taxon>
        <taxon>Ecdysozoa</taxon>
        <taxon>Arthropoda</taxon>
        <taxon>Hexapoda</taxon>
        <taxon>Insecta</taxon>
        <taxon>Pterygota</taxon>
        <taxon>Neoptera</taxon>
        <taxon>Paraneoptera</taxon>
        <taxon>Hemiptera</taxon>
        <taxon>Sternorrhyncha</taxon>
        <taxon>Aphidomorpha</taxon>
        <taxon>Aphidoidea</taxon>
        <taxon>Aphididae</taxon>
        <taxon>Aphidini</taxon>
        <taxon>Aphis</taxon>
        <taxon>Aphis</taxon>
    </lineage>
</organism>
<gene>
    <name evidence="1" type="ORF">AGLY_012928</name>
</gene>
<evidence type="ECO:0000313" key="1">
    <source>
        <dbReference type="EMBL" id="KAE9527230.1"/>
    </source>
</evidence>
<sequence length="172" mass="20700">MFILHCIWFLHVCADLKNIKLYQCQFKGKINSTVVYNYTPKQNVITAIKEVVNISKLNKILKYNIIWPCHKTLVSLILLKLLILKNNQWNWVHDWANIPLIIYVKRKNVIYEATRLHLMIQLVLWREGYAQRYNYLLSYIFSIKSGSPLHHWEFILNIHMRNNHGHNKEMIE</sequence>
<comment type="caution">
    <text evidence="1">The sequence shown here is derived from an EMBL/GenBank/DDBJ whole genome shotgun (WGS) entry which is preliminary data.</text>
</comment>
<dbReference type="Proteomes" id="UP000475862">
    <property type="component" value="Unassembled WGS sequence"/>
</dbReference>
<dbReference type="AlphaFoldDB" id="A0A6G0T7E7"/>